<dbReference type="EMBL" id="JAPEUL010000007">
    <property type="protein sequence ID" value="MCW4629665.1"/>
    <property type="molecule type" value="Genomic_DNA"/>
</dbReference>
<accession>A0ABT3KGK3</accession>
<evidence type="ECO:0000313" key="1">
    <source>
        <dbReference type="EMBL" id="MCW4629665.1"/>
    </source>
</evidence>
<comment type="caution">
    <text evidence="1">The sequence shown here is derived from an EMBL/GenBank/DDBJ whole genome shotgun (WGS) entry which is preliminary data.</text>
</comment>
<keyword evidence="2" id="KW-1185">Reference proteome</keyword>
<dbReference type="RefSeq" id="WP_265218886.1">
    <property type="nucleotide sequence ID" value="NZ_JAPEUL010000007.1"/>
</dbReference>
<gene>
    <name evidence="1" type="ORF">ONZ52_12130</name>
</gene>
<dbReference type="Pfam" id="PF10109">
    <property type="entry name" value="Phage_TAC_7"/>
    <property type="match status" value="2"/>
</dbReference>
<dbReference type="InterPro" id="IPR019289">
    <property type="entry name" value="Phage_tail_E/E"/>
</dbReference>
<dbReference type="Proteomes" id="UP001431181">
    <property type="component" value="Unassembled WGS sequence"/>
</dbReference>
<sequence length="191" mass="21789">MFEPKKHTLVWPIQSDKSEPIQTVTIHTITMGQHRDFSQQNKSEKHKANNDTKLLRACISESTGLTEKELKTLVTPDYTSIQNHVLELMNATASQLIEGEFDKAAPTLLIPIQGDDGQQKTSYKLRPPTVATTDLMDTHEDEWERTIFISSSCSGFTKAELARLSLPDWNQLQERLIDFLEQPADYFRPKT</sequence>
<proteinExistence type="predicted"/>
<protein>
    <submittedName>
        <fullName evidence="1">Phage tail assembly protein</fullName>
    </submittedName>
</protein>
<name>A0ABT3KGK3_9GAMM</name>
<organism evidence="1 2">
    <name type="scientific">Marinomonas rhodophyticola</name>
    <dbReference type="NCBI Taxonomy" id="2992803"/>
    <lineage>
        <taxon>Bacteria</taxon>
        <taxon>Pseudomonadati</taxon>
        <taxon>Pseudomonadota</taxon>
        <taxon>Gammaproteobacteria</taxon>
        <taxon>Oceanospirillales</taxon>
        <taxon>Oceanospirillaceae</taxon>
        <taxon>Marinomonas</taxon>
    </lineage>
</organism>
<evidence type="ECO:0000313" key="2">
    <source>
        <dbReference type="Proteomes" id="UP001431181"/>
    </source>
</evidence>
<reference evidence="1" key="1">
    <citation type="submission" date="2022-11" db="EMBL/GenBank/DDBJ databases">
        <title>Marinomonas sp. nov., isolated from marine algae.</title>
        <authorList>
            <person name="Choi D.G."/>
            <person name="Kim J.M."/>
            <person name="Lee J.K."/>
            <person name="Baek J.H."/>
            <person name="Jeon C.O."/>
        </authorList>
    </citation>
    <scope>NUCLEOTIDE SEQUENCE</scope>
    <source>
        <strain evidence="1">KJ51-3</strain>
    </source>
</reference>